<dbReference type="SUPFAM" id="SSF54211">
    <property type="entry name" value="Ribosomal protein S5 domain 2-like"/>
    <property type="match status" value="1"/>
</dbReference>
<gene>
    <name evidence="5" type="primary">RPS16_5</name>
    <name evidence="5" type="ORF">g.87698</name>
</gene>
<reference evidence="5" key="1">
    <citation type="submission" date="2015-07" db="EMBL/GenBank/DDBJ databases">
        <title>Transcriptome Assembly of Anthurium amnicola.</title>
        <authorList>
            <person name="Suzuki J."/>
        </authorList>
    </citation>
    <scope>NUCLEOTIDE SEQUENCE</scope>
</reference>
<dbReference type="InterPro" id="IPR000754">
    <property type="entry name" value="Ribosomal_uS9"/>
</dbReference>
<evidence type="ECO:0000256" key="3">
    <source>
        <dbReference type="ARBA" id="ARBA00023274"/>
    </source>
</evidence>
<dbReference type="Pfam" id="PF00380">
    <property type="entry name" value="Ribosomal_S9"/>
    <property type="match status" value="1"/>
</dbReference>
<sequence length="207" mass="23244">HLGPFVRQQNPLVPSLFLFPQTLTPPQAPAPPPNPKRRRLSLPRWPQHQRSAMAAAATAAATAATASTESVQCFGRKKNAVAVTYCKRGRGLIKINGCPIELVKPEILRHKAYEPILLLGRHRFAGVDMRVRVKGGGHVSRVYAIRQSIAKALVAFYQKYVDEQAKKEIKDILIRYDRTLLVADPRRCEPKKFGGRGARARFQKSYR</sequence>
<evidence type="ECO:0000256" key="4">
    <source>
        <dbReference type="ARBA" id="ARBA00043019"/>
    </source>
</evidence>
<dbReference type="InterPro" id="IPR020568">
    <property type="entry name" value="Ribosomal_Su5_D2-typ_SF"/>
</dbReference>
<dbReference type="PANTHER" id="PTHR21569">
    <property type="entry name" value="RIBOSOMAL PROTEIN S9"/>
    <property type="match status" value="1"/>
</dbReference>
<dbReference type="AlphaFoldDB" id="A0A1D1YX42"/>
<evidence type="ECO:0000313" key="5">
    <source>
        <dbReference type="EMBL" id="JAT59243.1"/>
    </source>
</evidence>
<dbReference type="FunFam" id="3.30.230.10:FF:000007">
    <property type="entry name" value="40S ribosomal protein S16"/>
    <property type="match status" value="1"/>
</dbReference>
<feature type="non-terminal residue" evidence="5">
    <location>
        <position position="1"/>
    </location>
</feature>
<dbReference type="EMBL" id="GDJX01008693">
    <property type="protein sequence ID" value="JAT59243.1"/>
    <property type="molecule type" value="Transcribed_RNA"/>
</dbReference>
<comment type="similarity">
    <text evidence="1">Belongs to the universal ribosomal protein uS9 family.</text>
</comment>
<keyword evidence="3" id="KW-0687">Ribonucleoprotein</keyword>
<dbReference type="GO" id="GO:0000462">
    <property type="term" value="P:maturation of SSU-rRNA from tricistronic rRNA transcript (SSU-rRNA, 5.8S rRNA, LSU-rRNA)"/>
    <property type="evidence" value="ECO:0007669"/>
    <property type="project" value="TreeGrafter"/>
</dbReference>
<dbReference type="GO" id="GO:0003723">
    <property type="term" value="F:RNA binding"/>
    <property type="evidence" value="ECO:0007669"/>
    <property type="project" value="TreeGrafter"/>
</dbReference>
<evidence type="ECO:0000256" key="1">
    <source>
        <dbReference type="ARBA" id="ARBA00005251"/>
    </source>
</evidence>
<dbReference type="InterPro" id="IPR014721">
    <property type="entry name" value="Ribsml_uS5_D2-typ_fold_subgr"/>
</dbReference>
<name>A0A1D1YX42_9ARAE</name>
<dbReference type="Gene3D" id="3.30.230.10">
    <property type="match status" value="1"/>
</dbReference>
<dbReference type="PANTHER" id="PTHR21569:SF16">
    <property type="entry name" value="RIBOSOMAL PROTEIN S16"/>
    <property type="match status" value="1"/>
</dbReference>
<dbReference type="GO" id="GO:0006412">
    <property type="term" value="P:translation"/>
    <property type="evidence" value="ECO:0007669"/>
    <property type="project" value="InterPro"/>
</dbReference>
<keyword evidence="2 5" id="KW-0689">Ribosomal protein</keyword>
<dbReference type="GO" id="GO:0022627">
    <property type="term" value="C:cytosolic small ribosomal subunit"/>
    <property type="evidence" value="ECO:0007669"/>
    <property type="project" value="TreeGrafter"/>
</dbReference>
<accession>A0A1D1YX42</accession>
<proteinExistence type="inferred from homology"/>
<protein>
    <recommendedName>
        <fullName evidence="4">40S ribosomal protein S16</fullName>
    </recommendedName>
</protein>
<organism evidence="5">
    <name type="scientific">Anthurium amnicola</name>
    <dbReference type="NCBI Taxonomy" id="1678845"/>
    <lineage>
        <taxon>Eukaryota</taxon>
        <taxon>Viridiplantae</taxon>
        <taxon>Streptophyta</taxon>
        <taxon>Embryophyta</taxon>
        <taxon>Tracheophyta</taxon>
        <taxon>Spermatophyta</taxon>
        <taxon>Magnoliopsida</taxon>
        <taxon>Liliopsida</taxon>
        <taxon>Araceae</taxon>
        <taxon>Pothoideae</taxon>
        <taxon>Potheae</taxon>
        <taxon>Anthurium</taxon>
    </lineage>
</organism>
<evidence type="ECO:0000256" key="2">
    <source>
        <dbReference type="ARBA" id="ARBA00022980"/>
    </source>
</evidence>
<dbReference type="GO" id="GO:0003735">
    <property type="term" value="F:structural constituent of ribosome"/>
    <property type="evidence" value="ECO:0007669"/>
    <property type="project" value="InterPro"/>
</dbReference>